<dbReference type="InterPro" id="IPR034750">
    <property type="entry name" value="CULT"/>
</dbReference>
<dbReference type="Gene3D" id="2.170.150.20">
    <property type="entry name" value="Peptide methionine sulfoxide reductase"/>
    <property type="match status" value="1"/>
</dbReference>
<dbReference type="GeneID" id="9815813"/>
<dbReference type="AlphaFoldDB" id="A0A6A5GQR1"/>
<reference evidence="3 4" key="1">
    <citation type="submission" date="2019-12" db="EMBL/GenBank/DDBJ databases">
        <title>Chromosome-level assembly of the Caenorhabditis remanei genome.</title>
        <authorList>
            <person name="Teterina A.A."/>
            <person name="Willis J.H."/>
            <person name="Phillips P.C."/>
        </authorList>
    </citation>
    <scope>NUCLEOTIDE SEQUENCE [LARGE SCALE GENOMIC DNA]</scope>
    <source>
        <strain evidence="3 4">PX506</strain>
        <tissue evidence="3">Whole organism</tissue>
    </source>
</reference>
<feature type="domain" description="CULT" evidence="2">
    <location>
        <begin position="245"/>
        <end position="348"/>
    </location>
</feature>
<dbReference type="GO" id="GO:0016567">
    <property type="term" value="P:protein ubiquitination"/>
    <property type="evidence" value="ECO:0007669"/>
    <property type="project" value="UniProtKB-UniPathway"/>
</dbReference>
<evidence type="ECO:0000259" key="2">
    <source>
        <dbReference type="PROSITE" id="PS51788"/>
    </source>
</evidence>
<dbReference type="FunFam" id="2.170.150.20:FF:000007">
    <property type="entry name" value="Protein cereblon"/>
    <property type="match status" value="1"/>
</dbReference>
<dbReference type="Proteomes" id="UP000483820">
    <property type="component" value="Chromosome IV"/>
</dbReference>
<feature type="compositionally biased region" description="Acidic residues" evidence="1">
    <location>
        <begin position="367"/>
        <end position="382"/>
    </location>
</feature>
<dbReference type="CTD" id="9815813"/>
<name>A0A6A5GQR1_CAERE</name>
<gene>
    <name evidence="3" type="ORF">GCK72_014244</name>
</gene>
<evidence type="ECO:0000313" key="3">
    <source>
        <dbReference type="EMBL" id="KAF1757788.1"/>
    </source>
</evidence>
<organism evidence="3 4">
    <name type="scientific">Caenorhabditis remanei</name>
    <name type="common">Caenorhabditis vulgaris</name>
    <dbReference type="NCBI Taxonomy" id="31234"/>
    <lineage>
        <taxon>Eukaryota</taxon>
        <taxon>Metazoa</taxon>
        <taxon>Ecdysozoa</taxon>
        <taxon>Nematoda</taxon>
        <taxon>Chromadorea</taxon>
        <taxon>Rhabditida</taxon>
        <taxon>Rhabditina</taxon>
        <taxon>Rhabditomorpha</taxon>
        <taxon>Rhabditoidea</taxon>
        <taxon>Rhabditidae</taxon>
        <taxon>Peloderinae</taxon>
        <taxon>Caenorhabditis</taxon>
    </lineage>
</organism>
<feature type="compositionally biased region" description="Acidic residues" evidence="1">
    <location>
        <begin position="349"/>
        <end position="358"/>
    </location>
</feature>
<dbReference type="KEGG" id="crq:GCK72_014244"/>
<dbReference type="RefSeq" id="XP_003100736.2">
    <property type="nucleotide sequence ID" value="XM_003100688.2"/>
</dbReference>
<dbReference type="SMART" id="SM00464">
    <property type="entry name" value="LON"/>
    <property type="match status" value="1"/>
</dbReference>
<dbReference type="CDD" id="cd15777">
    <property type="entry name" value="CRBN_C_like"/>
    <property type="match status" value="1"/>
</dbReference>
<protein>
    <recommendedName>
        <fullName evidence="2">CULT domain-containing protein</fullName>
    </recommendedName>
</protein>
<feature type="region of interest" description="Disordered" evidence="1">
    <location>
        <begin position="347"/>
        <end position="391"/>
    </location>
</feature>
<sequence>MSQGINRRFDYALQENENRENYENVAKLTEYGTNWFPICGVSAVCFPEQQVPMKFNEDEREVYDRIIESARANGFVVLFPSDIRECRSLPYVATLSKVVQANSQILSMELMGVHRCKVLEHNLQNGEALVQLLPEVEIPSLLSNHVPRYAKNYPITEQRSLASRLTGYPFDSIRDVTNNLIEQCCYELREMVGESAVNQAKAKGLASFSYYVSQKIFSNRKTEYSLLKEDSANTRIAAALKYCKISIGKCARCNTRIFRNQHIMRLSEQTMTHVNAHGFVHRITLLSEIKNYGRASLPSYEYTWFPDYAWMIIQCIRCHQHIGWEYISMTRAPHRFYGIQREGIRFQNDEEDEEEIDEEDHRNNQEQIEESDDHVDEEENVDSDSAQSLDD</sequence>
<evidence type="ECO:0000256" key="1">
    <source>
        <dbReference type="SAM" id="MobiDB-lite"/>
    </source>
</evidence>
<comment type="caution">
    <text evidence="3">The sequence shown here is derived from an EMBL/GenBank/DDBJ whole genome shotgun (WGS) entry which is preliminary data.</text>
</comment>
<dbReference type="InterPro" id="IPR003111">
    <property type="entry name" value="Lon_prtase_N"/>
</dbReference>
<accession>A0A6A5GQR1</accession>
<dbReference type="UniPathway" id="UPA00143"/>
<proteinExistence type="predicted"/>
<dbReference type="EMBL" id="WUAV01000004">
    <property type="protein sequence ID" value="KAF1757788.1"/>
    <property type="molecule type" value="Genomic_DNA"/>
</dbReference>
<evidence type="ECO:0000313" key="4">
    <source>
        <dbReference type="Proteomes" id="UP000483820"/>
    </source>
</evidence>
<dbReference type="PROSITE" id="PS51788">
    <property type="entry name" value="CULT"/>
    <property type="match status" value="1"/>
</dbReference>